<comment type="caution">
    <text evidence="7">The sequence shown here is derived from an EMBL/GenBank/DDBJ whole genome shotgun (WGS) entry which is preliminary data.</text>
</comment>
<dbReference type="VEuPathDB" id="MicrosporidiaDB:DI09_89p70"/>
<sequence length="226" mass="26126">MALRVDIIQSEGQSLALMKHLISTSFSCIGYLRDLFEEKNFTDHFLCDLALKRLARGMSPEADTFLDWIELGIYDALDKKYLRTIYLGIFIDPDDPKNVLEWYTFKVAYAPFNSDHVGADISSLSIEQNDKEILHFSQKEIDFKRSAVQILRTMCILTQTLKSLPAIKYLTIRIYYYEDRTPSSYQPPLFLDCPDEIFVNSRGADSLRFDLGQAATPFHTYVLPMY</sequence>
<dbReference type="Pfam" id="PF02301">
    <property type="entry name" value="HORMA"/>
    <property type="match status" value="1"/>
</dbReference>
<evidence type="ECO:0000259" key="6">
    <source>
        <dbReference type="PROSITE" id="PS50815"/>
    </source>
</evidence>
<evidence type="ECO:0000313" key="8">
    <source>
        <dbReference type="Proteomes" id="UP000029725"/>
    </source>
</evidence>
<dbReference type="GO" id="GO:0005634">
    <property type="term" value="C:nucleus"/>
    <property type="evidence" value="ECO:0007669"/>
    <property type="project" value="UniProtKB-SubCell"/>
</dbReference>
<accession>A0A098VM14</accession>
<keyword evidence="3" id="KW-0158">Chromosome</keyword>
<dbReference type="GO" id="GO:0005694">
    <property type="term" value="C:chromosome"/>
    <property type="evidence" value="ECO:0007669"/>
    <property type="project" value="UniProtKB-SubCell"/>
</dbReference>
<proteinExistence type="predicted"/>
<dbReference type="PANTHER" id="PTHR48225">
    <property type="entry name" value="HORMA DOMAIN-CONTAINING PROTEIN 1"/>
    <property type="match status" value="1"/>
</dbReference>
<gene>
    <name evidence="7" type="ORF">DI09_89p70</name>
</gene>
<keyword evidence="8" id="KW-1185">Reference proteome</keyword>
<protein>
    <recommendedName>
        <fullName evidence="6">HORMA domain-containing protein</fullName>
    </recommendedName>
</protein>
<dbReference type="EMBL" id="JMKJ01000600">
    <property type="protein sequence ID" value="KGG50113.1"/>
    <property type="molecule type" value="Genomic_DNA"/>
</dbReference>
<dbReference type="InterPro" id="IPR051294">
    <property type="entry name" value="HORMA_MeioticProgression"/>
</dbReference>
<evidence type="ECO:0000256" key="5">
    <source>
        <dbReference type="ARBA" id="ARBA00023254"/>
    </source>
</evidence>
<organism evidence="7 8">
    <name type="scientific">Mitosporidium daphniae</name>
    <dbReference type="NCBI Taxonomy" id="1485682"/>
    <lineage>
        <taxon>Eukaryota</taxon>
        <taxon>Fungi</taxon>
        <taxon>Fungi incertae sedis</taxon>
        <taxon>Microsporidia</taxon>
        <taxon>Mitosporidium</taxon>
    </lineage>
</organism>
<dbReference type="HOGENOM" id="CLU_058638_2_1_1"/>
<reference evidence="7 8" key="1">
    <citation type="submission" date="2014-04" db="EMBL/GenBank/DDBJ databases">
        <title>A new species of microsporidia sheds light on the evolution of extreme parasitism.</title>
        <authorList>
            <person name="Haag K.L."/>
            <person name="James T.Y."/>
            <person name="Larsson R."/>
            <person name="Schaer T.M."/>
            <person name="Refardt D."/>
            <person name="Pombert J.-F."/>
            <person name="Ebert D."/>
        </authorList>
    </citation>
    <scope>NUCLEOTIDE SEQUENCE [LARGE SCALE GENOMIC DNA]</scope>
    <source>
        <strain evidence="7 8">UGP3</strain>
        <tissue evidence="7">Spores</tissue>
    </source>
</reference>
<evidence type="ECO:0000256" key="2">
    <source>
        <dbReference type="ARBA" id="ARBA00004286"/>
    </source>
</evidence>
<feature type="domain" description="HORMA" evidence="6">
    <location>
        <begin position="12"/>
        <end position="225"/>
    </location>
</feature>
<dbReference type="InterPro" id="IPR036570">
    <property type="entry name" value="HORMA_dom_sf"/>
</dbReference>
<dbReference type="OrthoDB" id="1928087at2759"/>
<dbReference type="GO" id="GO:0051321">
    <property type="term" value="P:meiotic cell cycle"/>
    <property type="evidence" value="ECO:0007669"/>
    <property type="project" value="UniProtKB-KW"/>
</dbReference>
<evidence type="ECO:0000256" key="3">
    <source>
        <dbReference type="ARBA" id="ARBA00022454"/>
    </source>
</evidence>
<evidence type="ECO:0000313" key="7">
    <source>
        <dbReference type="EMBL" id="KGG50113.1"/>
    </source>
</evidence>
<dbReference type="AlphaFoldDB" id="A0A098VM14"/>
<dbReference type="PROSITE" id="PS50815">
    <property type="entry name" value="HORMA"/>
    <property type="match status" value="1"/>
</dbReference>
<dbReference type="Proteomes" id="UP000029725">
    <property type="component" value="Unassembled WGS sequence"/>
</dbReference>
<name>A0A098VM14_9MICR</name>
<evidence type="ECO:0000256" key="1">
    <source>
        <dbReference type="ARBA" id="ARBA00004123"/>
    </source>
</evidence>
<keyword evidence="4" id="KW-0539">Nucleus</keyword>
<evidence type="ECO:0000256" key="4">
    <source>
        <dbReference type="ARBA" id="ARBA00023242"/>
    </source>
</evidence>
<dbReference type="SUPFAM" id="SSF56019">
    <property type="entry name" value="The spindle assembly checkpoint protein mad2"/>
    <property type="match status" value="1"/>
</dbReference>
<dbReference type="InterPro" id="IPR003511">
    <property type="entry name" value="HORMA_dom"/>
</dbReference>
<keyword evidence="5" id="KW-0469">Meiosis</keyword>
<dbReference type="GeneID" id="25261005"/>
<dbReference type="Gene3D" id="3.30.900.10">
    <property type="entry name" value="HORMA domain"/>
    <property type="match status" value="1"/>
</dbReference>
<comment type="subcellular location">
    <subcellularLocation>
        <location evidence="2">Chromosome</location>
    </subcellularLocation>
    <subcellularLocation>
        <location evidence="1">Nucleus</location>
    </subcellularLocation>
</comment>
<dbReference type="PANTHER" id="PTHR48225:SF7">
    <property type="entry name" value="MEIOSIS-SPECIFIC PROTEIN HOP1"/>
    <property type="match status" value="1"/>
</dbReference>
<dbReference type="RefSeq" id="XP_013236549.1">
    <property type="nucleotide sequence ID" value="XM_013381095.1"/>
</dbReference>